<comment type="caution">
    <text evidence="1">The sequence shown here is derived from an EMBL/GenBank/DDBJ whole genome shotgun (WGS) entry which is preliminary data.</text>
</comment>
<proteinExistence type="predicted"/>
<evidence type="ECO:0000313" key="1">
    <source>
        <dbReference type="EMBL" id="CAI2191421.1"/>
    </source>
</evidence>
<sequence>MSPKRKLHQLIGTIENAYQGISKRKELFYFLNIEQETILATKRETIYAFYNLTKVALRKLDQLNKAKSLFDLTSPPRNCLETLRGA</sequence>
<dbReference type="Proteomes" id="UP001153678">
    <property type="component" value="Unassembled WGS sequence"/>
</dbReference>
<accession>A0A9W4WWA4</accession>
<keyword evidence="2" id="KW-1185">Reference proteome</keyword>
<protein>
    <submittedName>
        <fullName evidence="1">18613_t:CDS:1</fullName>
    </submittedName>
</protein>
<dbReference type="AlphaFoldDB" id="A0A9W4WWA4"/>
<evidence type="ECO:0000313" key="2">
    <source>
        <dbReference type="Proteomes" id="UP001153678"/>
    </source>
</evidence>
<gene>
    <name evidence="1" type="ORF">FWILDA_LOCUS15063</name>
</gene>
<dbReference type="EMBL" id="CAMKVN010007389">
    <property type="protein sequence ID" value="CAI2191421.1"/>
    <property type="molecule type" value="Genomic_DNA"/>
</dbReference>
<reference evidence="1" key="1">
    <citation type="submission" date="2022-08" db="EMBL/GenBank/DDBJ databases">
        <authorList>
            <person name="Kallberg Y."/>
            <person name="Tangrot J."/>
            <person name="Rosling A."/>
        </authorList>
    </citation>
    <scope>NUCLEOTIDE SEQUENCE</scope>
    <source>
        <strain evidence="1">Wild A</strain>
    </source>
</reference>
<organism evidence="1 2">
    <name type="scientific">Funneliformis geosporum</name>
    <dbReference type="NCBI Taxonomy" id="1117311"/>
    <lineage>
        <taxon>Eukaryota</taxon>
        <taxon>Fungi</taxon>
        <taxon>Fungi incertae sedis</taxon>
        <taxon>Mucoromycota</taxon>
        <taxon>Glomeromycotina</taxon>
        <taxon>Glomeromycetes</taxon>
        <taxon>Glomerales</taxon>
        <taxon>Glomeraceae</taxon>
        <taxon>Funneliformis</taxon>
    </lineage>
</organism>
<name>A0A9W4WWA4_9GLOM</name>